<protein>
    <submittedName>
        <fullName evidence="1">Uncharacterized protein</fullName>
    </submittedName>
</protein>
<proteinExistence type="predicted"/>
<dbReference type="EMBL" id="JAKWBI020000550">
    <property type="protein sequence ID" value="KAJ2893916.1"/>
    <property type="molecule type" value="Genomic_DNA"/>
</dbReference>
<dbReference type="AlphaFoldDB" id="A0AAD5RHD0"/>
<comment type="caution">
    <text evidence="1">The sequence shown here is derived from an EMBL/GenBank/DDBJ whole genome shotgun (WGS) entry which is preliminary data.</text>
</comment>
<organism evidence="1 2">
    <name type="scientific">Zalerion maritima</name>
    <dbReference type="NCBI Taxonomy" id="339359"/>
    <lineage>
        <taxon>Eukaryota</taxon>
        <taxon>Fungi</taxon>
        <taxon>Dikarya</taxon>
        <taxon>Ascomycota</taxon>
        <taxon>Pezizomycotina</taxon>
        <taxon>Sordariomycetes</taxon>
        <taxon>Lulworthiomycetidae</taxon>
        <taxon>Lulworthiales</taxon>
        <taxon>Lulworthiaceae</taxon>
        <taxon>Zalerion</taxon>
    </lineage>
</organism>
<dbReference type="Proteomes" id="UP001201980">
    <property type="component" value="Unassembled WGS sequence"/>
</dbReference>
<reference evidence="1" key="1">
    <citation type="submission" date="2022-07" db="EMBL/GenBank/DDBJ databases">
        <title>Draft genome sequence of Zalerion maritima ATCC 34329, a (micro)plastics degrading marine fungus.</title>
        <authorList>
            <person name="Paco A."/>
            <person name="Goncalves M.F.M."/>
            <person name="Rocha-Santos T.A.P."/>
            <person name="Alves A."/>
        </authorList>
    </citation>
    <scope>NUCLEOTIDE SEQUENCE</scope>
    <source>
        <strain evidence="1">ATCC 34329</strain>
    </source>
</reference>
<gene>
    <name evidence="1" type="ORF">MKZ38_008120</name>
</gene>
<accession>A0AAD5RHD0</accession>
<evidence type="ECO:0000313" key="1">
    <source>
        <dbReference type="EMBL" id="KAJ2893916.1"/>
    </source>
</evidence>
<evidence type="ECO:0000313" key="2">
    <source>
        <dbReference type="Proteomes" id="UP001201980"/>
    </source>
</evidence>
<sequence length="263" mass="28939">MHGYAAMFVTPGAIEPLRQHDLNELLVLVSASSEADMVGTWYSLNLAREGIPCDGLARSIEVASGIHCRLSGGIPGPYWIPNFVSRAWAAAPPSFSARLKPVTVVAFFSLLKVYRANIKFINFTAYTFFSSNMSPHLITIGKIQILGEPSNSVVYAVDTDSKTELARDIHTVLKGGTVWYNGLTPLGDKIDNEEIDCNLWKEADLYKAIGSHPCIVSCYGLELLKGTNWPWHCAWSAGTNLRRYIVENARSPPDITTRVHIAA</sequence>
<name>A0AAD5RHD0_9PEZI</name>
<keyword evidence="2" id="KW-1185">Reference proteome</keyword>